<organism evidence="7 8">
    <name type="scientific">Luteimonas cucumeris</name>
    <dbReference type="NCBI Taxonomy" id="985012"/>
    <lineage>
        <taxon>Bacteria</taxon>
        <taxon>Pseudomonadati</taxon>
        <taxon>Pseudomonadota</taxon>
        <taxon>Gammaproteobacteria</taxon>
        <taxon>Lysobacterales</taxon>
        <taxon>Lysobacteraceae</taxon>
        <taxon>Luteimonas</taxon>
    </lineage>
</organism>
<dbReference type="AlphaFoldDB" id="A0A562L0E1"/>
<dbReference type="Pfam" id="PF03706">
    <property type="entry name" value="LPG_synthase_TM"/>
    <property type="match status" value="1"/>
</dbReference>
<dbReference type="InterPro" id="IPR022791">
    <property type="entry name" value="L-PG_synthase/AglD"/>
</dbReference>
<evidence type="ECO:0000313" key="8">
    <source>
        <dbReference type="Proteomes" id="UP000315167"/>
    </source>
</evidence>
<feature type="transmembrane region" description="Helical" evidence="6">
    <location>
        <begin position="166"/>
        <end position="186"/>
    </location>
</feature>
<keyword evidence="8" id="KW-1185">Reference proteome</keyword>
<keyword evidence="4 6" id="KW-1133">Transmembrane helix</keyword>
<gene>
    <name evidence="7" type="ORF">IP90_02719</name>
</gene>
<evidence type="ECO:0000256" key="2">
    <source>
        <dbReference type="ARBA" id="ARBA00022475"/>
    </source>
</evidence>
<keyword evidence="2" id="KW-1003">Cell membrane</keyword>
<comment type="subcellular location">
    <subcellularLocation>
        <location evidence="1">Cell membrane</location>
        <topology evidence="1">Multi-pass membrane protein</topology>
    </subcellularLocation>
</comment>
<comment type="caution">
    <text evidence="7">The sequence shown here is derived from an EMBL/GenBank/DDBJ whole genome shotgun (WGS) entry which is preliminary data.</text>
</comment>
<feature type="transmembrane region" description="Helical" evidence="6">
    <location>
        <begin position="239"/>
        <end position="265"/>
    </location>
</feature>
<dbReference type="Proteomes" id="UP000315167">
    <property type="component" value="Unassembled WGS sequence"/>
</dbReference>
<evidence type="ECO:0000313" key="7">
    <source>
        <dbReference type="EMBL" id="TWI01097.1"/>
    </source>
</evidence>
<feature type="transmembrane region" description="Helical" evidence="6">
    <location>
        <begin position="85"/>
        <end position="106"/>
    </location>
</feature>
<dbReference type="OrthoDB" id="5998304at2"/>
<dbReference type="GO" id="GO:0005886">
    <property type="term" value="C:plasma membrane"/>
    <property type="evidence" value="ECO:0007669"/>
    <property type="project" value="UniProtKB-SubCell"/>
</dbReference>
<feature type="transmembrane region" description="Helical" evidence="6">
    <location>
        <begin position="43"/>
        <end position="65"/>
    </location>
</feature>
<evidence type="ECO:0000256" key="6">
    <source>
        <dbReference type="SAM" id="Phobius"/>
    </source>
</evidence>
<keyword evidence="5 6" id="KW-0472">Membrane</keyword>
<keyword evidence="3 6" id="KW-0812">Transmembrane</keyword>
<proteinExistence type="predicted"/>
<evidence type="ECO:0000256" key="1">
    <source>
        <dbReference type="ARBA" id="ARBA00004651"/>
    </source>
</evidence>
<evidence type="ECO:0000256" key="4">
    <source>
        <dbReference type="ARBA" id="ARBA00022989"/>
    </source>
</evidence>
<sequence>MKTPRPGLRRLGRIASLLFLALVAALLFRYARSVDWQEVGDAIRGYGTTTLAIAAGLVLLSYGIYCGYDLAARRYARHHLPAQRVAIIAFICYGFSLNLGAAVGSAGFRYRLYSRSGLGMGTIHHIVAFSVSTNWLGYLLLAGLLFTSRSVVPPADWKIHVPGLQILGAAMLATVAAYLVACWRFHDRVLHVRGRHFRLPSLPLALLQLALAAGNWSVMAAIVYVLLQQQVDYPVVLGVLLLGAVATAIAHIPAGIGVLEAVFLAMLGRAVAQPQLLAALLVYRAFYYLAPLVAATAMYAAFEAHGRRKA</sequence>
<feature type="transmembrane region" description="Helical" evidence="6">
    <location>
        <begin position="206"/>
        <end position="227"/>
    </location>
</feature>
<reference evidence="7 8" key="1">
    <citation type="journal article" date="2015" name="Stand. Genomic Sci.">
        <title>Genomic Encyclopedia of Bacterial and Archaeal Type Strains, Phase III: the genomes of soil and plant-associated and newly described type strains.</title>
        <authorList>
            <person name="Whitman W.B."/>
            <person name="Woyke T."/>
            <person name="Klenk H.P."/>
            <person name="Zhou Y."/>
            <person name="Lilburn T.G."/>
            <person name="Beck B.J."/>
            <person name="De Vos P."/>
            <person name="Vandamme P."/>
            <person name="Eisen J.A."/>
            <person name="Garrity G."/>
            <person name="Hugenholtz P."/>
            <person name="Kyrpides N.C."/>
        </authorList>
    </citation>
    <scope>NUCLEOTIDE SEQUENCE [LARGE SCALE GENOMIC DNA]</scope>
    <source>
        <strain evidence="7 8">CGMCC 1.10821</strain>
    </source>
</reference>
<accession>A0A562L0E1</accession>
<name>A0A562L0E1_9GAMM</name>
<evidence type="ECO:0000256" key="3">
    <source>
        <dbReference type="ARBA" id="ARBA00022692"/>
    </source>
</evidence>
<dbReference type="EMBL" id="VLKN01000006">
    <property type="protein sequence ID" value="TWI01097.1"/>
    <property type="molecule type" value="Genomic_DNA"/>
</dbReference>
<dbReference type="PANTHER" id="PTHR39087:SF2">
    <property type="entry name" value="UPF0104 MEMBRANE PROTEIN MJ1595"/>
    <property type="match status" value="1"/>
</dbReference>
<evidence type="ECO:0000256" key="5">
    <source>
        <dbReference type="ARBA" id="ARBA00023136"/>
    </source>
</evidence>
<dbReference type="RefSeq" id="WP_144900196.1">
    <property type="nucleotide sequence ID" value="NZ_VLKN01000006.1"/>
</dbReference>
<protein>
    <submittedName>
        <fullName evidence="7">Uncharacterized protein</fullName>
    </submittedName>
</protein>
<dbReference type="PANTHER" id="PTHR39087">
    <property type="entry name" value="UPF0104 MEMBRANE PROTEIN MJ1595"/>
    <property type="match status" value="1"/>
</dbReference>
<feature type="transmembrane region" description="Helical" evidence="6">
    <location>
        <begin position="285"/>
        <end position="302"/>
    </location>
</feature>
<feature type="transmembrane region" description="Helical" evidence="6">
    <location>
        <begin position="126"/>
        <end position="146"/>
    </location>
</feature>